<protein>
    <submittedName>
        <fullName evidence="1">Uncharacterized protein</fullName>
    </submittedName>
</protein>
<proteinExistence type="predicted"/>
<sequence>MDTSRNVTQTSLGSSIGPQMPGAFVPSPASSERMEREGVFPKAPSVPVPASTAEPEPEPLRKAAPEPSRPVEASEPIVSPPVQAPATSEELDEDISRPGLGRMFKSKPSKPELASQFRKAATTYGAFKPRAGGAADRLRAAKEARSPTEPDGITGVIPAPSLSRGLSDNSAPISPLVSPAQEPEKRAMREAGPMPVQPPQDEEVPELKVTSPISPTVDMELEPMEEDDVVAPLSPNKPVATEQPKVVDPKEEEARKKERRRSRQQAKYLSNLGVDVSLLDGRGLEFETILSDFGWGAMVLHPKKIEVMEADIRREIGRVEAGSWLGHLEQKDDRVEAVEKMLDRAIAECDELEGLLTLYSVELSSLNDDIAYIEAQSQGLQVQTANQKLLQTELSNLVQTVSVSSRELEPLRQASVGTGQGLVDIENALLLLYKAMITIDPAIRQGSDVHRRPGSSSMFHNSELSSMRALQEKKDRYFSEARMFLDRLKQFLDMHFGACFMDAKDALDRQRGTRLDSGPHDVARQGLWQYSPLLLFAKEIDIVSWEALMKLYQARARAIYQDELRDNANGWKAMARKPTGEDADLLFSTAEKETGGDALSSTARRLTVKRTGTLAKSFRTASGEKASRADRSQSGRLYPYEAFASALDEVTPLIFAEQNFIVDFFHATSTTSIDFTDAVTVAAPEQRRGTNLDSRRMYEPDRTMARRVAELMDDLYSFWPGDLQKLIDWAIASDPLQAIGILCALERKLLALEETNQDFLNQTLQKLHERLVSKLQRFVDEQIRAIEDTKVKIKKRKGIIAFMRVFPNFSDSIENMLTANSGPEAPMERLDIRGIVDDAYQKINKAMFESLRVIAKESPAVMVSAAAGQPGADPEDKEALNYHILLIENMNHFLEEVDSSNVAVLAQWKIKAGEEMAEHLSLYVDAVIRRPLGRVLDFLDTAATHLSNLPPNAPATSLAQRASHKPSVCRKLLASYDSRELRKGVEALKRRVEKHFGDADEPTLSRNLVAKVLKACEDEYKRTVERAEDLRRDAYASEEGLQEGWWKASEVEGAFRKGY</sequence>
<name>A0ACC3DAN8_9PEZI</name>
<dbReference type="EMBL" id="JAWDJW010006518">
    <property type="protein sequence ID" value="KAK3064418.1"/>
    <property type="molecule type" value="Genomic_DNA"/>
</dbReference>
<accession>A0ACC3DAN8</accession>
<organism evidence="1 2">
    <name type="scientific">Coniosporium uncinatum</name>
    <dbReference type="NCBI Taxonomy" id="93489"/>
    <lineage>
        <taxon>Eukaryota</taxon>
        <taxon>Fungi</taxon>
        <taxon>Dikarya</taxon>
        <taxon>Ascomycota</taxon>
        <taxon>Pezizomycotina</taxon>
        <taxon>Dothideomycetes</taxon>
        <taxon>Dothideomycetes incertae sedis</taxon>
        <taxon>Coniosporium</taxon>
    </lineage>
</organism>
<comment type="caution">
    <text evidence="1">The sequence shown here is derived from an EMBL/GenBank/DDBJ whole genome shotgun (WGS) entry which is preliminary data.</text>
</comment>
<evidence type="ECO:0000313" key="2">
    <source>
        <dbReference type="Proteomes" id="UP001186974"/>
    </source>
</evidence>
<dbReference type="Proteomes" id="UP001186974">
    <property type="component" value="Unassembled WGS sequence"/>
</dbReference>
<gene>
    <name evidence="1" type="ORF">LTS18_007353</name>
</gene>
<reference evidence="1" key="1">
    <citation type="submission" date="2024-09" db="EMBL/GenBank/DDBJ databases">
        <title>Black Yeasts Isolated from many extreme environments.</title>
        <authorList>
            <person name="Coleine C."/>
            <person name="Stajich J.E."/>
            <person name="Selbmann L."/>
        </authorList>
    </citation>
    <scope>NUCLEOTIDE SEQUENCE</scope>
    <source>
        <strain evidence="1">CCFEE 5737</strain>
    </source>
</reference>
<evidence type="ECO:0000313" key="1">
    <source>
        <dbReference type="EMBL" id="KAK3064418.1"/>
    </source>
</evidence>
<keyword evidence="2" id="KW-1185">Reference proteome</keyword>